<keyword evidence="2" id="KW-0547">Nucleotide-binding</keyword>
<dbReference type="PANTHER" id="PTHR45772">
    <property type="entry name" value="CONSERVED COMPONENT OF ABC TRANSPORTER FOR NATURAL AMINO ACIDS-RELATED"/>
    <property type="match status" value="1"/>
</dbReference>
<dbReference type="SUPFAM" id="SSF52540">
    <property type="entry name" value="P-loop containing nucleoside triphosphate hydrolases"/>
    <property type="match status" value="1"/>
</dbReference>
<dbReference type="GO" id="GO:0005886">
    <property type="term" value="C:plasma membrane"/>
    <property type="evidence" value="ECO:0007669"/>
    <property type="project" value="TreeGrafter"/>
</dbReference>
<evidence type="ECO:0000259" key="4">
    <source>
        <dbReference type="PROSITE" id="PS50893"/>
    </source>
</evidence>
<dbReference type="Pfam" id="PF00005">
    <property type="entry name" value="ABC_tran"/>
    <property type="match status" value="1"/>
</dbReference>
<sequence length="245" mass="27135">MSSMDSDQEIISTHNLNKKFGGIVVAKNVNFSVNKGELRCLIGPNGAGKSTLFSLLCGIEKADSGQITILNKNVTKLKSFQRIKLGLGLKFQTNRAFQNLSIRDNLSISNNKINIRNNEIAEERYQLALNEFKLESEGAKLAGELPHNMLQWLEITMILASFPKIVLLDEPTAGMSVEETLFTGSVLKRLNATGLTIIVVEHDIQFVKDVANKITVLHEGEIFSEGTAEEVSNNEEVKNIYLGRD</sequence>
<evidence type="ECO:0000256" key="2">
    <source>
        <dbReference type="ARBA" id="ARBA00022741"/>
    </source>
</evidence>
<dbReference type="GO" id="GO:0016887">
    <property type="term" value="F:ATP hydrolysis activity"/>
    <property type="evidence" value="ECO:0007669"/>
    <property type="project" value="InterPro"/>
</dbReference>
<protein>
    <recommendedName>
        <fullName evidence="4">ABC transporter domain-containing protein</fullName>
    </recommendedName>
</protein>
<dbReference type="AlphaFoldDB" id="A0A381UK51"/>
<keyword evidence="3" id="KW-0067">ATP-binding</keyword>
<gene>
    <name evidence="5" type="ORF">METZ01_LOCUS81399</name>
</gene>
<evidence type="ECO:0000256" key="1">
    <source>
        <dbReference type="ARBA" id="ARBA00022448"/>
    </source>
</evidence>
<reference evidence="5" key="1">
    <citation type="submission" date="2018-05" db="EMBL/GenBank/DDBJ databases">
        <authorList>
            <person name="Lanie J.A."/>
            <person name="Ng W.-L."/>
            <person name="Kazmierczak K.M."/>
            <person name="Andrzejewski T.M."/>
            <person name="Davidsen T.M."/>
            <person name="Wayne K.J."/>
            <person name="Tettelin H."/>
            <person name="Glass J.I."/>
            <person name="Rusch D."/>
            <person name="Podicherti R."/>
            <person name="Tsui H.-C.T."/>
            <person name="Winkler M.E."/>
        </authorList>
    </citation>
    <scope>NUCLEOTIDE SEQUENCE</scope>
</reference>
<dbReference type="Gene3D" id="3.40.50.300">
    <property type="entry name" value="P-loop containing nucleotide triphosphate hydrolases"/>
    <property type="match status" value="1"/>
</dbReference>
<dbReference type="PROSITE" id="PS50893">
    <property type="entry name" value="ABC_TRANSPORTER_2"/>
    <property type="match status" value="1"/>
</dbReference>
<keyword evidence="1" id="KW-0813">Transport</keyword>
<name>A0A381UK51_9ZZZZ</name>
<dbReference type="PANTHER" id="PTHR45772:SF8">
    <property type="entry name" value="HIGH-AFFINITY BRANCHED-CHAIN AMINO ACID TRANSPORT ATP-BINDING PROTEIN"/>
    <property type="match status" value="1"/>
</dbReference>
<dbReference type="InterPro" id="IPR003439">
    <property type="entry name" value="ABC_transporter-like_ATP-bd"/>
</dbReference>
<accession>A0A381UK51</accession>
<feature type="domain" description="ABC transporter" evidence="4">
    <location>
        <begin position="11"/>
        <end position="244"/>
    </location>
</feature>
<evidence type="ECO:0000256" key="3">
    <source>
        <dbReference type="ARBA" id="ARBA00022840"/>
    </source>
</evidence>
<dbReference type="EMBL" id="UINC01006603">
    <property type="protein sequence ID" value="SVA28545.1"/>
    <property type="molecule type" value="Genomic_DNA"/>
</dbReference>
<evidence type="ECO:0000313" key="5">
    <source>
        <dbReference type="EMBL" id="SVA28545.1"/>
    </source>
</evidence>
<dbReference type="InterPro" id="IPR051120">
    <property type="entry name" value="ABC_AA/LPS_Transport"/>
</dbReference>
<dbReference type="InterPro" id="IPR027417">
    <property type="entry name" value="P-loop_NTPase"/>
</dbReference>
<proteinExistence type="predicted"/>
<organism evidence="5">
    <name type="scientific">marine metagenome</name>
    <dbReference type="NCBI Taxonomy" id="408172"/>
    <lineage>
        <taxon>unclassified sequences</taxon>
        <taxon>metagenomes</taxon>
        <taxon>ecological metagenomes</taxon>
    </lineage>
</organism>
<dbReference type="GO" id="GO:0005524">
    <property type="term" value="F:ATP binding"/>
    <property type="evidence" value="ECO:0007669"/>
    <property type="project" value="UniProtKB-KW"/>
</dbReference>